<feature type="transmembrane region" description="Helical" evidence="1">
    <location>
        <begin position="21"/>
        <end position="42"/>
    </location>
</feature>
<keyword evidence="1" id="KW-0472">Membrane</keyword>
<evidence type="ECO:0000313" key="3">
    <source>
        <dbReference type="Proteomes" id="UP000093943"/>
    </source>
</evidence>
<organism evidence="2 3">
    <name type="scientific">Mycolicibacter sinensis (strain JDM601)</name>
    <name type="common">Mycobacterium sinense</name>
    <dbReference type="NCBI Taxonomy" id="875328"/>
    <lineage>
        <taxon>Bacteria</taxon>
        <taxon>Bacillati</taxon>
        <taxon>Actinomycetota</taxon>
        <taxon>Actinomycetes</taxon>
        <taxon>Mycobacteriales</taxon>
        <taxon>Mycobacteriaceae</taxon>
        <taxon>Mycolicibacter</taxon>
    </lineage>
</organism>
<gene>
    <name evidence="2" type="ORF">A5710_16530</name>
</gene>
<comment type="caution">
    <text evidence="2">The sequence shown here is derived from an EMBL/GenBank/DDBJ whole genome shotgun (WGS) entry which is preliminary data.</text>
</comment>
<dbReference type="Proteomes" id="UP000093943">
    <property type="component" value="Unassembled WGS sequence"/>
</dbReference>
<dbReference type="OrthoDB" id="4763037at2"/>
<keyword evidence="1" id="KW-0812">Transmembrane</keyword>
<feature type="transmembrane region" description="Helical" evidence="1">
    <location>
        <begin position="54"/>
        <end position="87"/>
    </location>
</feature>
<evidence type="ECO:0000313" key="2">
    <source>
        <dbReference type="EMBL" id="OBI32079.1"/>
    </source>
</evidence>
<accession>A0A1A2NHR6</accession>
<proteinExistence type="predicted"/>
<protein>
    <recommendedName>
        <fullName evidence="4">Transmembrane protein</fullName>
    </recommendedName>
</protein>
<dbReference type="EMBL" id="LZKG01000044">
    <property type="protein sequence ID" value="OBI32079.1"/>
    <property type="molecule type" value="Genomic_DNA"/>
</dbReference>
<reference evidence="3" key="1">
    <citation type="submission" date="2016-06" db="EMBL/GenBank/DDBJ databases">
        <authorList>
            <person name="Sutton G."/>
            <person name="Brinkac L."/>
            <person name="Sanka R."/>
            <person name="Adams M."/>
            <person name="Lau E."/>
            <person name="Sam S."/>
            <person name="Sreng N."/>
            <person name="Him V."/>
            <person name="Kerleguer A."/>
            <person name="Cheng S."/>
        </authorList>
    </citation>
    <scope>NUCLEOTIDE SEQUENCE [LARGE SCALE GENOMIC DNA]</scope>
    <source>
        <strain evidence="3">E1876</strain>
    </source>
</reference>
<sequence>MTRLQLVKPSFRRLLWSTAAAALAAWFIAGSALFVGALLVSSDDPIPTQTGDYIRLYFVAIVMWGPALLLLVWFSVPVIVALGALIASMRRETGACGEQPPWGR</sequence>
<dbReference type="AlphaFoldDB" id="A0A1A2NHR6"/>
<keyword evidence="1" id="KW-1133">Transmembrane helix</keyword>
<dbReference type="RefSeq" id="WP_064924377.1">
    <property type="nucleotide sequence ID" value="NZ_LZJK01000166.1"/>
</dbReference>
<name>A0A1A2NHR6_MYCSD</name>
<evidence type="ECO:0008006" key="4">
    <source>
        <dbReference type="Google" id="ProtNLM"/>
    </source>
</evidence>
<evidence type="ECO:0000256" key="1">
    <source>
        <dbReference type="SAM" id="Phobius"/>
    </source>
</evidence>